<proteinExistence type="predicted"/>
<keyword evidence="5" id="KW-1185">Reference proteome</keyword>
<evidence type="ECO:0000259" key="3">
    <source>
        <dbReference type="Pfam" id="PF01494"/>
    </source>
</evidence>
<dbReference type="SUPFAM" id="SSF51905">
    <property type="entry name" value="FAD/NAD(P)-binding domain"/>
    <property type="match status" value="1"/>
</dbReference>
<keyword evidence="1" id="KW-0285">Flavoprotein</keyword>
<dbReference type="AlphaFoldDB" id="A0A2W2ELK2"/>
<sequence>MPNDTAIREATTVVVIGAGPAGLTLANLLRLAGVGCVVLERHSRAHVESRQRAGVLDYHGACVFEEWGLAGEILAGMPGDGSLEIRVDGEPRLLDVAALSGGRTGALIPQQILIGRLLNAHQKAGADVRFAADGVALHDIAGPEPKVTYRDSDGALHEITCAYIAGCDGGHGASRAAVPADALTTYSYDHGIGWFTILADVPPPRHPLMAISSHGFAAHFARGPKASRFYLQCDPGADPAHWGEERLWTQLRLRLGDDDLPAATITDKTVVDMRSFVADPMRHGRLFLAGDAAHIITPMGGKGMNLAIADADVLARALRAAVHDHDDTGLQAYSETCLKRVWNNQEYSRWLTEMTHEAGDESLAGPFRHRLARARLERLFTSEAAARALVDLMAGG</sequence>
<dbReference type="InterPro" id="IPR036188">
    <property type="entry name" value="FAD/NAD-bd_sf"/>
</dbReference>
<keyword evidence="2" id="KW-0274">FAD</keyword>
<dbReference type="PANTHER" id="PTHR43004">
    <property type="entry name" value="TRK SYSTEM POTASSIUM UPTAKE PROTEIN"/>
    <property type="match status" value="1"/>
</dbReference>
<dbReference type="EMBL" id="POUA01000467">
    <property type="protein sequence ID" value="PZG25202.1"/>
    <property type="molecule type" value="Genomic_DNA"/>
</dbReference>
<dbReference type="NCBIfam" id="NF006091">
    <property type="entry name" value="PRK08243.1"/>
    <property type="match status" value="1"/>
</dbReference>
<name>A0A2W2ELK2_9ACTN</name>
<dbReference type="Proteomes" id="UP000248544">
    <property type="component" value="Unassembled WGS sequence"/>
</dbReference>
<keyword evidence="4" id="KW-0503">Monooxygenase</keyword>
<dbReference type="GO" id="GO:0016709">
    <property type="term" value="F:oxidoreductase activity, acting on paired donors, with incorporation or reduction of molecular oxygen, NAD(P)H as one donor, and incorporation of one atom of oxygen"/>
    <property type="evidence" value="ECO:0007669"/>
    <property type="project" value="UniProtKB-ARBA"/>
</dbReference>
<dbReference type="InterPro" id="IPR002938">
    <property type="entry name" value="FAD-bd"/>
</dbReference>
<evidence type="ECO:0000256" key="1">
    <source>
        <dbReference type="ARBA" id="ARBA00022630"/>
    </source>
</evidence>
<organism evidence="4 5">
    <name type="scientific">Spongiactinospora gelatinilytica</name>
    <dbReference type="NCBI Taxonomy" id="2666298"/>
    <lineage>
        <taxon>Bacteria</taxon>
        <taxon>Bacillati</taxon>
        <taxon>Actinomycetota</taxon>
        <taxon>Actinomycetes</taxon>
        <taxon>Streptosporangiales</taxon>
        <taxon>Streptosporangiaceae</taxon>
        <taxon>Spongiactinospora</taxon>
    </lineage>
</organism>
<dbReference type="InterPro" id="IPR050641">
    <property type="entry name" value="RIFMO-like"/>
</dbReference>
<accession>A0A2W2ELK2</accession>
<evidence type="ECO:0000256" key="2">
    <source>
        <dbReference type="ARBA" id="ARBA00022827"/>
    </source>
</evidence>
<reference evidence="4 5" key="1">
    <citation type="submission" date="2018-01" db="EMBL/GenBank/DDBJ databases">
        <title>Draft genome sequence of Sphaerisporangium sp. 7K107.</title>
        <authorList>
            <person name="Sahin N."/>
            <person name="Saygin H."/>
            <person name="Ay H."/>
        </authorList>
    </citation>
    <scope>NUCLEOTIDE SEQUENCE [LARGE SCALE GENOMIC DNA]</scope>
    <source>
        <strain evidence="4 5">7K107</strain>
    </source>
</reference>
<keyword evidence="4" id="KW-0560">Oxidoreductase</keyword>
<dbReference type="Gene3D" id="3.30.9.10">
    <property type="entry name" value="D-Amino Acid Oxidase, subunit A, domain 2"/>
    <property type="match status" value="1"/>
</dbReference>
<dbReference type="Gene3D" id="3.50.50.60">
    <property type="entry name" value="FAD/NAD(P)-binding domain"/>
    <property type="match status" value="1"/>
</dbReference>
<feature type="domain" description="FAD-binding" evidence="3">
    <location>
        <begin position="11"/>
        <end position="344"/>
    </location>
</feature>
<protein>
    <submittedName>
        <fullName evidence="4">4-hydroxybenzoate 3-monooxygenase</fullName>
    </submittedName>
</protein>
<dbReference type="GO" id="GO:0071949">
    <property type="term" value="F:FAD binding"/>
    <property type="evidence" value="ECO:0007669"/>
    <property type="project" value="InterPro"/>
</dbReference>
<dbReference type="PANTHER" id="PTHR43004:SF3">
    <property type="entry name" value="P-HYDROXYBENZOATE HYDROXYLASE"/>
    <property type="match status" value="1"/>
</dbReference>
<gene>
    <name evidence="4" type="ORF">C1I98_34830</name>
</gene>
<evidence type="ECO:0000313" key="4">
    <source>
        <dbReference type="EMBL" id="PZG25202.1"/>
    </source>
</evidence>
<evidence type="ECO:0000313" key="5">
    <source>
        <dbReference type="Proteomes" id="UP000248544"/>
    </source>
</evidence>
<dbReference type="SUPFAM" id="SSF54373">
    <property type="entry name" value="FAD-linked reductases, C-terminal domain"/>
    <property type="match status" value="1"/>
</dbReference>
<comment type="caution">
    <text evidence="4">The sequence shown here is derived from an EMBL/GenBank/DDBJ whole genome shotgun (WGS) entry which is preliminary data.</text>
</comment>
<dbReference type="Pfam" id="PF01494">
    <property type="entry name" value="FAD_binding_3"/>
    <property type="match status" value="1"/>
</dbReference>
<dbReference type="PRINTS" id="PR00420">
    <property type="entry name" value="RNGMNOXGNASE"/>
</dbReference>